<sequence>MKIAVIALAIASMAFGLVAIEKNRAETTRLKALAELNQTPTEEPLNQKKSEKEDPKARYSTLLEEYWMLHEKMADDYKQRYEMELEERKRIRFLYPELELPPIKDYGLQFSRGSWIKLDPTVSDVSKLEYMVERLRRKYPNHAVVTTPGAAAPSVVTP</sequence>
<feature type="region of interest" description="Disordered" evidence="1">
    <location>
        <begin position="34"/>
        <end position="56"/>
    </location>
</feature>
<dbReference type="AlphaFoldDB" id="A0A934S4T0"/>
<proteinExistence type="predicted"/>
<name>A0A934S4T0_9BACT</name>
<evidence type="ECO:0000313" key="2">
    <source>
        <dbReference type="EMBL" id="MBK1880741.1"/>
    </source>
</evidence>
<organism evidence="2 3">
    <name type="scientific">Pelagicoccus mobilis</name>
    <dbReference type="NCBI Taxonomy" id="415221"/>
    <lineage>
        <taxon>Bacteria</taxon>
        <taxon>Pseudomonadati</taxon>
        <taxon>Verrucomicrobiota</taxon>
        <taxon>Opitutia</taxon>
        <taxon>Puniceicoccales</taxon>
        <taxon>Pelagicoccaceae</taxon>
        <taxon>Pelagicoccus</taxon>
    </lineage>
</organism>
<evidence type="ECO:0000256" key="1">
    <source>
        <dbReference type="SAM" id="MobiDB-lite"/>
    </source>
</evidence>
<reference evidence="2" key="1">
    <citation type="submission" date="2021-01" db="EMBL/GenBank/DDBJ databases">
        <title>Modified the classification status of verrucomicrobia.</title>
        <authorList>
            <person name="Feng X."/>
        </authorList>
    </citation>
    <scope>NUCLEOTIDE SEQUENCE</scope>
    <source>
        <strain evidence="2">KCTC 13126</strain>
    </source>
</reference>
<evidence type="ECO:0000313" key="3">
    <source>
        <dbReference type="Proteomes" id="UP000617628"/>
    </source>
</evidence>
<accession>A0A934S4T0</accession>
<dbReference type="EMBL" id="JAENIL010000136">
    <property type="protein sequence ID" value="MBK1880741.1"/>
    <property type="molecule type" value="Genomic_DNA"/>
</dbReference>
<dbReference type="RefSeq" id="WP_200360026.1">
    <property type="nucleotide sequence ID" value="NZ_JAENIL010000136.1"/>
</dbReference>
<feature type="compositionally biased region" description="Basic and acidic residues" evidence="1">
    <location>
        <begin position="45"/>
        <end position="56"/>
    </location>
</feature>
<gene>
    <name evidence="2" type="ORF">JIN87_27915</name>
</gene>
<dbReference type="Proteomes" id="UP000617628">
    <property type="component" value="Unassembled WGS sequence"/>
</dbReference>
<protein>
    <submittedName>
        <fullName evidence="2">Uncharacterized protein</fullName>
    </submittedName>
</protein>
<keyword evidence="3" id="KW-1185">Reference proteome</keyword>
<comment type="caution">
    <text evidence="2">The sequence shown here is derived from an EMBL/GenBank/DDBJ whole genome shotgun (WGS) entry which is preliminary data.</text>
</comment>